<evidence type="ECO:0000259" key="2">
    <source>
        <dbReference type="SMART" id="SM00858"/>
    </source>
</evidence>
<evidence type="ECO:0000313" key="4">
    <source>
        <dbReference type="Proteomes" id="UP001310386"/>
    </source>
</evidence>
<organism evidence="3 4">
    <name type="scientific">Ferviditalea candida</name>
    <dbReference type="NCBI Taxonomy" id="3108399"/>
    <lineage>
        <taxon>Bacteria</taxon>
        <taxon>Bacillati</taxon>
        <taxon>Bacillota</taxon>
        <taxon>Bacilli</taxon>
        <taxon>Bacillales</taxon>
        <taxon>Paenibacillaceae</taxon>
        <taxon>Ferviditalea</taxon>
    </lineage>
</organism>
<dbReference type="InterPro" id="IPR044144">
    <property type="entry name" value="SAF_UxaA/GarD"/>
</dbReference>
<gene>
    <name evidence="3" type="ORF">VF724_19905</name>
</gene>
<keyword evidence="3" id="KW-0378">Hydrolase</keyword>
<dbReference type="PANTHER" id="PTHR30536:SF5">
    <property type="entry name" value="ALTRONATE DEHYDRATASE"/>
    <property type="match status" value="1"/>
</dbReference>
<feature type="domain" description="SAF" evidence="2">
    <location>
        <begin position="15"/>
        <end position="90"/>
    </location>
</feature>
<accession>A0ABU5ZN01</accession>
<keyword evidence="4" id="KW-1185">Reference proteome</keyword>
<name>A0ABU5ZN01_9BACL</name>
<dbReference type="InterPro" id="IPR013974">
    <property type="entry name" value="SAF"/>
</dbReference>
<dbReference type="PANTHER" id="PTHR30536">
    <property type="entry name" value="ALTRONATE/GALACTARATE DEHYDRATASE"/>
    <property type="match status" value="1"/>
</dbReference>
<dbReference type="InterPro" id="IPR052172">
    <property type="entry name" value="UxaA_altronate/galactarate_dh"/>
</dbReference>
<keyword evidence="1" id="KW-0456">Lyase</keyword>
<protein>
    <submittedName>
        <fullName evidence="3">UxaA family hydrolase</fullName>
    </submittedName>
</protein>
<comment type="caution">
    <text evidence="3">The sequence shown here is derived from an EMBL/GenBank/DDBJ whole genome shotgun (WGS) entry which is preliminary data.</text>
</comment>
<evidence type="ECO:0000313" key="3">
    <source>
        <dbReference type="EMBL" id="MEB3103885.1"/>
    </source>
</evidence>
<dbReference type="GO" id="GO:0016787">
    <property type="term" value="F:hydrolase activity"/>
    <property type="evidence" value="ECO:0007669"/>
    <property type="project" value="UniProtKB-KW"/>
</dbReference>
<proteinExistence type="predicted"/>
<sequence>MAEKQHKIVMMKPHDKVAVALEPLSAGTTVNVRNAETTLTVQLKDSIEFGHKFAVVPIAEGEDILKYGEVIGMATRAIEVGEHVHIHNLEGKRGRGDKIGANG</sequence>
<dbReference type="EMBL" id="JAYJLD010000056">
    <property type="protein sequence ID" value="MEB3103885.1"/>
    <property type="molecule type" value="Genomic_DNA"/>
</dbReference>
<dbReference type="CDD" id="cd11613">
    <property type="entry name" value="SAF_AH_GD"/>
    <property type="match status" value="1"/>
</dbReference>
<dbReference type="Proteomes" id="UP001310386">
    <property type="component" value="Unassembled WGS sequence"/>
</dbReference>
<dbReference type="SMART" id="SM00858">
    <property type="entry name" value="SAF"/>
    <property type="match status" value="1"/>
</dbReference>
<reference evidence="3" key="1">
    <citation type="submission" date="2023-12" db="EMBL/GenBank/DDBJ databases">
        <title>Fervidustalea candida gen. nov., sp. nov., a novel member of the family Paenibacillaceae isolated from a geothermal area.</title>
        <authorList>
            <person name="Li W.-J."/>
            <person name="Jiao J.-Y."/>
            <person name="Chen Y."/>
        </authorList>
    </citation>
    <scope>NUCLEOTIDE SEQUENCE</scope>
    <source>
        <strain evidence="3">SYSU GA230002</strain>
    </source>
</reference>
<evidence type="ECO:0000256" key="1">
    <source>
        <dbReference type="ARBA" id="ARBA00023239"/>
    </source>
</evidence>
<dbReference type="Pfam" id="PF08666">
    <property type="entry name" value="SAF"/>
    <property type="match status" value="1"/>
</dbReference>
<dbReference type="Gene3D" id="2.30.130.110">
    <property type="match status" value="1"/>
</dbReference>
<dbReference type="RefSeq" id="WP_371756012.1">
    <property type="nucleotide sequence ID" value="NZ_JAYJLD010000056.1"/>
</dbReference>